<keyword evidence="9 19" id="KW-0285">Flavoprotein</keyword>
<evidence type="ECO:0000256" key="12">
    <source>
        <dbReference type="ARBA" id="ARBA00022960"/>
    </source>
</evidence>
<evidence type="ECO:0000313" key="22">
    <source>
        <dbReference type="Proteomes" id="UP000317593"/>
    </source>
</evidence>
<dbReference type="InterPro" id="IPR011601">
    <property type="entry name" value="MurB_C"/>
</dbReference>
<evidence type="ECO:0000256" key="7">
    <source>
        <dbReference type="ARBA" id="ARBA00022490"/>
    </source>
</evidence>
<comment type="subcellular location">
    <subcellularLocation>
        <location evidence="3 19">Cytoplasm</location>
    </subcellularLocation>
</comment>
<comment type="pathway">
    <text evidence="4 19">Cell wall biogenesis; peptidoglycan biosynthesis.</text>
</comment>
<dbReference type="GO" id="GO:0009252">
    <property type="term" value="P:peptidoglycan biosynthetic process"/>
    <property type="evidence" value="ECO:0007669"/>
    <property type="project" value="UniProtKB-UniRule"/>
</dbReference>
<dbReference type="GO" id="GO:0071555">
    <property type="term" value="P:cell wall organization"/>
    <property type="evidence" value="ECO:0007669"/>
    <property type="project" value="UniProtKB-KW"/>
</dbReference>
<keyword evidence="14 19" id="KW-0560">Oxidoreductase</keyword>
<keyword evidence="7 19" id="KW-0963">Cytoplasm</keyword>
<evidence type="ECO:0000256" key="3">
    <source>
        <dbReference type="ARBA" id="ARBA00004496"/>
    </source>
</evidence>
<feature type="domain" description="FAD-binding PCMH-type" evidence="20">
    <location>
        <begin position="22"/>
        <end position="194"/>
    </location>
</feature>
<accession>A0A521EPD8</accession>
<dbReference type="NCBIfam" id="NF000755">
    <property type="entry name" value="PRK00046.1"/>
    <property type="match status" value="1"/>
</dbReference>
<keyword evidence="8 19" id="KW-0132">Cell division</keyword>
<evidence type="ECO:0000259" key="20">
    <source>
        <dbReference type="PROSITE" id="PS51387"/>
    </source>
</evidence>
<dbReference type="NCBIfam" id="TIGR00179">
    <property type="entry name" value="murB"/>
    <property type="match status" value="1"/>
</dbReference>
<evidence type="ECO:0000256" key="13">
    <source>
        <dbReference type="ARBA" id="ARBA00022984"/>
    </source>
</evidence>
<evidence type="ECO:0000256" key="2">
    <source>
        <dbReference type="ARBA" id="ARBA00003921"/>
    </source>
</evidence>
<protein>
    <recommendedName>
        <fullName evidence="6 19">UDP-N-acetylenolpyruvoylglucosamine reductase</fullName>
        <ecNumber evidence="5 19">1.3.1.98</ecNumber>
    </recommendedName>
    <alternativeName>
        <fullName evidence="17 19">UDP-N-acetylmuramate dehydrogenase</fullName>
    </alternativeName>
</protein>
<dbReference type="EC" id="1.3.1.98" evidence="5 19"/>
<evidence type="ECO:0000256" key="9">
    <source>
        <dbReference type="ARBA" id="ARBA00022630"/>
    </source>
</evidence>
<dbReference type="Gene3D" id="3.30.43.10">
    <property type="entry name" value="Uridine Diphospho-n-acetylenolpyruvylglucosamine Reductase, domain 2"/>
    <property type="match status" value="1"/>
</dbReference>
<evidence type="ECO:0000256" key="14">
    <source>
        <dbReference type="ARBA" id="ARBA00023002"/>
    </source>
</evidence>
<dbReference type="GO" id="GO:0008762">
    <property type="term" value="F:UDP-N-acetylmuramate dehydrogenase activity"/>
    <property type="evidence" value="ECO:0007669"/>
    <property type="project" value="UniProtKB-UniRule"/>
</dbReference>
<dbReference type="PROSITE" id="PS51387">
    <property type="entry name" value="FAD_PCMH"/>
    <property type="match status" value="1"/>
</dbReference>
<evidence type="ECO:0000256" key="10">
    <source>
        <dbReference type="ARBA" id="ARBA00022827"/>
    </source>
</evidence>
<dbReference type="UniPathway" id="UPA00219"/>
<evidence type="ECO:0000256" key="1">
    <source>
        <dbReference type="ARBA" id="ARBA00001974"/>
    </source>
</evidence>
<comment type="catalytic activity">
    <reaction evidence="18 19">
        <text>UDP-N-acetyl-alpha-D-muramate + NADP(+) = UDP-N-acetyl-3-O-(1-carboxyvinyl)-alpha-D-glucosamine + NADPH + H(+)</text>
        <dbReference type="Rhea" id="RHEA:12248"/>
        <dbReference type="ChEBI" id="CHEBI:15378"/>
        <dbReference type="ChEBI" id="CHEBI:57783"/>
        <dbReference type="ChEBI" id="CHEBI:58349"/>
        <dbReference type="ChEBI" id="CHEBI:68483"/>
        <dbReference type="ChEBI" id="CHEBI:70757"/>
        <dbReference type="EC" id="1.3.1.98"/>
    </reaction>
</comment>
<evidence type="ECO:0000313" key="21">
    <source>
        <dbReference type="EMBL" id="SMO85301.1"/>
    </source>
</evidence>
<comment type="similarity">
    <text evidence="19">Belongs to the MurB family.</text>
</comment>
<proteinExistence type="inferred from homology"/>
<reference evidence="21 22" key="1">
    <citation type="submission" date="2017-05" db="EMBL/GenBank/DDBJ databases">
        <authorList>
            <person name="Varghese N."/>
            <person name="Submissions S."/>
        </authorList>
    </citation>
    <scope>NUCLEOTIDE SEQUENCE [LARGE SCALE GENOMIC DNA]</scope>
    <source>
        <strain evidence="21 22">DSM 21194</strain>
    </source>
</reference>
<dbReference type="Gene3D" id="3.30.465.10">
    <property type="match status" value="1"/>
</dbReference>
<dbReference type="PANTHER" id="PTHR21071:SF4">
    <property type="entry name" value="UDP-N-ACETYLENOLPYRUVOYLGLUCOSAMINE REDUCTASE"/>
    <property type="match status" value="1"/>
</dbReference>
<keyword evidence="13 19" id="KW-0573">Peptidoglycan synthesis</keyword>
<comment type="cofactor">
    <cofactor evidence="1 19">
        <name>FAD</name>
        <dbReference type="ChEBI" id="CHEBI:57692"/>
    </cofactor>
</comment>
<dbReference type="SUPFAM" id="SSF56176">
    <property type="entry name" value="FAD-binding/transporter-associated domain-like"/>
    <property type="match status" value="1"/>
</dbReference>
<evidence type="ECO:0000256" key="17">
    <source>
        <dbReference type="ARBA" id="ARBA00031026"/>
    </source>
</evidence>
<keyword evidence="11 19" id="KW-0521">NADP</keyword>
<dbReference type="GO" id="GO:0071949">
    <property type="term" value="F:FAD binding"/>
    <property type="evidence" value="ECO:0007669"/>
    <property type="project" value="InterPro"/>
</dbReference>
<dbReference type="InterPro" id="IPR036318">
    <property type="entry name" value="FAD-bd_PCMH-like_sf"/>
</dbReference>
<dbReference type="EMBL" id="FXTH01000017">
    <property type="protein sequence ID" value="SMO85301.1"/>
    <property type="molecule type" value="Genomic_DNA"/>
</dbReference>
<evidence type="ECO:0000256" key="4">
    <source>
        <dbReference type="ARBA" id="ARBA00004752"/>
    </source>
</evidence>
<keyword evidence="12 19" id="KW-0133">Cell shape</keyword>
<dbReference type="GO" id="GO:0008360">
    <property type="term" value="P:regulation of cell shape"/>
    <property type="evidence" value="ECO:0007669"/>
    <property type="project" value="UniProtKB-KW"/>
</dbReference>
<dbReference type="InterPro" id="IPR003170">
    <property type="entry name" value="MurB"/>
</dbReference>
<evidence type="ECO:0000256" key="19">
    <source>
        <dbReference type="HAMAP-Rule" id="MF_00037"/>
    </source>
</evidence>
<dbReference type="Pfam" id="PF02873">
    <property type="entry name" value="MurB_C"/>
    <property type="match status" value="1"/>
</dbReference>
<dbReference type="OrthoDB" id="9804753at2"/>
<dbReference type="PANTHER" id="PTHR21071">
    <property type="entry name" value="UDP-N-ACETYLENOLPYRUVOYLGLUCOSAMINE REDUCTASE"/>
    <property type="match status" value="1"/>
</dbReference>
<gene>
    <name evidence="19" type="primary">murB</name>
    <name evidence="21" type="ORF">SAMN06265218_11773</name>
</gene>
<dbReference type="InterPro" id="IPR016167">
    <property type="entry name" value="FAD-bd_PCMH_sub1"/>
</dbReference>
<dbReference type="Gene3D" id="3.90.78.10">
    <property type="entry name" value="UDP-N-acetylenolpyruvoylglucosamine reductase, C-terminal domain"/>
    <property type="match status" value="1"/>
</dbReference>
<dbReference type="Proteomes" id="UP000317593">
    <property type="component" value="Unassembled WGS sequence"/>
</dbReference>
<keyword evidence="15 19" id="KW-0131">Cell cycle</keyword>
<evidence type="ECO:0000256" key="8">
    <source>
        <dbReference type="ARBA" id="ARBA00022618"/>
    </source>
</evidence>
<dbReference type="InterPro" id="IPR006094">
    <property type="entry name" value="Oxid_FAD_bind_N"/>
</dbReference>
<dbReference type="InterPro" id="IPR016166">
    <property type="entry name" value="FAD-bd_PCMH"/>
</dbReference>
<organism evidence="21 22">
    <name type="scientific">Fodinibius sediminis</name>
    <dbReference type="NCBI Taxonomy" id="1214077"/>
    <lineage>
        <taxon>Bacteria</taxon>
        <taxon>Pseudomonadati</taxon>
        <taxon>Balneolota</taxon>
        <taxon>Balneolia</taxon>
        <taxon>Balneolales</taxon>
        <taxon>Balneolaceae</taxon>
        <taxon>Fodinibius</taxon>
    </lineage>
</organism>
<feature type="active site" evidence="19">
    <location>
        <position position="340"/>
    </location>
</feature>
<dbReference type="GO" id="GO:0051301">
    <property type="term" value="P:cell division"/>
    <property type="evidence" value="ECO:0007669"/>
    <property type="project" value="UniProtKB-KW"/>
</dbReference>
<dbReference type="InterPro" id="IPR036635">
    <property type="entry name" value="MurB_C_sf"/>
</dbReference>
<comment type="function">
    <text evidence="2 19">Cell wall formation.</text>
</comment>
<keyword evidence="22" id="KW-1185">Reference proteome</keyword>
<feature type="active site" evidence="19">
    <location>
        <position position="170"/>
    </location>
</feature>
<dbReference type="Pfam" id="PF01565">
    <property type="entry name" value="FAD_binding_4"/>
    <property type="match status" value="1"/>
</dbReference>
<evidence type="ECO:0000256" key="5">
    <source>
        <dbReference type="ARBA" id="ARBA00012518"/>
    </source>
</evidence>
<evidence type="ECO:0000256" key="6">
    <source>
        <dbReference type="ARBA" id="ARBA00015188"/>
    </source>
</evidence>
<evidence type="ECO:0000256" key="11">
    <source>
        <dbReference type="ARBA" id="ARBA00022857"/>
    </source>
</evidence>
<dbReference type="AlphaFoldDB" id="A0A521EPD8"/>
<dbReference type="SUPFAM" id="SSF56194">
    <property type="entry name" value="Uridine diphospho-N-Acetylenolpyruvylglucosamine reductase, MurB, C-terminal domain"/>
    <property type="match status" value="1"/>
</dbReference>
<dbReference type="RefSeq" id="WP_142715643.1">
    <property type="nucleotide sequence ID" value="NZ_FXTH01000017.1"/>
</dbReference>
<name>A0A521EPD8_9BACT</name>
<feature type="active site" description="Proton donor" evidence="19">
    <location>
        <position position="244"/>
    </location>
</feature>
<dbReference type="GO" id="GO:0005829">
    <property type="term" value="C:cytosol"/>
    <property type="evidence" value="ECO:0007669"/>
    <property type="project" value="TreeGrafter"/>
</dbReference>
<evidence type="ECO:0000256" key="18">
    <source>
        <dbReference type="ARBA" id="ARBA00048914"/>
    </source>
</evidence>
<evidence type="ECO:0000256" key="16">
    <source>
        <dbReference type="ARBA" id="ARBA00023316"/>
    </source>
</evidence>
<keyword evidence="16 19" id="KW-0961">Cell wall biogenesis/degradation</keyword>
<keyword evidence="10 19" id="KW-0274">FAD</keyword>
<sequence>MPKSLDELVKHNVELRPFNTLNVSARARLFAEIHSVADLQQLLKAPHAPTEDMVVLGGGSNILFAADYSGLVLHMAIQGRTILKENSQHIWLQIGAGENWHQTVRYVVDRGWGGIENLSLIPGTVGAAPIQNIGAYGVELVDVFEELEAVDISTAEIRTFTKEECHFGYRDSIFKGALRGQYVISRVVLKLDKEPRLNTSYGAIRSELEQRGIEEPGIRDISDIVIDIRNRKLPNPETLGNAGSFFKNPVVPSETFAQLKKSFPKMPGYRVNEHHRKIPAGWLIEKAGWKGKVIGNTGTYRQQALVIVNHGGATAVEILELASDIQQSVSDKFGIELVPEVNIIE</sequence>
<dbReference type="InterPro" id="IPR016169">
    <property type="entry name" value="FAD-bd_PCMH_sub2"/>
</dbReference>
<evidence type="ECO:0000256" key="15">
    <source>
        <dbReference type="ARBA" id="ARBA00023306"/>
    </source>
</evidence>
<dbReference type="HAMAP" id="MF_00037">
    <property type="entry name" value="MurB"/>
    <property type="match status" value="1"/>
</dbReference>